<dbReference type="GO" id="GO:0016811">
    <property type="term" value="F:hydrolase activity, acting on carbon-nitrogen (but not peptide) bonds, in linear amides"/>
    <property type="evidence" value="ECO:0007669"/>
    <property type="project" value="TreeGrafter"/>
</dbReference>
<feature type="chain" id="PRO_5014892454" evidence="6">
    <location>
        <begin position="22"/>
        <end position="271"/>
    </location>
</feature>
<proteinExistence type="inferred from homology"/>
<accession>A0A2N7VR15</accession>
<evidence type="ECO:0000256" key="3">
    <source>
        <dbReference type="ARBA" id="ARBA00022801"/>
    </source>
</evidence>
<organism evidence="7 8">
    <name type="scientific">Trinickia soli</name>
    <dbReference type="NCBI Taxonomy" id="380675"/>
    <lineage>
        <taxon>Bacteria</taxon>
        <taxon>Pseudomonadati</taxon>
        <taxon>Pseudomonadota</taxon>
        <taxon>Betaproteobacteria</taxon>
        <taxon>Burkholderiales</taxon>
        <taxon>Burkholderiaceae</taxon>
        <taxon>Trinickia</taxon>
    </lineage>
</organism>
<keyword evidence="3" id="KW-0378">Hydrolase</keyword>
<gene>
    <name evidence="7" type="ORF">C0Z19_21335</name>
</gene>
<comment type="caution">
    <text evidence="7">The sequence shown here is derived from an EMBL/GenBank/DDBJ whole genome shotgun (WGS) entry which is preliminary data.</text>
</comment>
<evidence type="ECO:0000313" key="7">
    <source>
        <dbReference type="EMBL" id="PMS19577.1"/>
    </source>
</evidence>
<dbReference type="EMBL" id="PNYB01000021">
    <property type="protein sequence ID" value="PMS19577.1"/>
    <property type="molecule type" value="Genomic_DNA"/>
</dbReference>
<feature type="signal peptide" evidence="6">
    <location>
        <begin position="1"/>
        <end position="21"/>
    </location>
</feature>
<dbReference type="Gene3D" id="3.40.50.10310">
    <property type="entry name" value="Creatininase"/>
    <property type="match status" value="1"/>
</dbReference>
<keyword evidence="8" id="KW-1185">Reference proteome</keyword>
<dbReference type="SUPFAM" id="SSF102215">
    <property type="entry name" value="Creatininase"/>
    <property type="match status" value="1"/>
</dbReference>
<evidence type="ECO:0000256" key="1">
    <source>
        <dbReference type="ARBA" id="ARBA00001947"/>
    </source>
</evidence>
<comment type="cofactor">
    <cofactor evidence="1">
        <name>Zn(2+)</name>
        <dbReference type="ChEBI" id="CHEBI:29105"/>
    </cofactor>
</comment>
<reference evidence="7 8" key="1">
    <citation type="submission" date="2018-01" db="EMBL/GenBank/DDBJ databases">
        <title>Whole genome analyses suggest that Burkholderia sensu lato contains two further novel genera in the rhizoxinica-symbiotica group Mycetohabitans gen. nov., and Trinickia gen. nov.: implications for the evolution of diazotrophy and nodulation in the Burkholderiaceae.</title>
        <authorList>
            <person name="Estrada-de los Santos P."/>
            <person name="Palmer M."/>
            <person name="Chavez-Ramirez B."/>
            <person name="Beukes C."/>
            <person name="Steenkamp E.T."/>
            <person name="Hirsch A.M."/>
            <person name="Manyaka P."/>
            <person name="Maluk M."/>
            <person name="Lafos M."/>
            <person name="Crook M."/>
            <person name="Gross E."/>
            <person name="Simon M.F."/>
            <person name="Bueno dos Reis Junior F."/>
            <person name="Poole P.S."/>
            <person name="Venter S.N."/>
            <person name="James E.K."/>
        </authorList>
    </citation>
    <scope>NUCLEOTIDE SEQUENCE [LARGE SCALE GENOMIC DNA]</scope>
    <source>
        <strain evidence="7 8">GP25-8</strain>
    </source>
</reference>
<sequence length="271" mass="29158">MRSLLQIAFMCVGLAVTQVHALAQTPNSVQLEDLTWTELRDEIAAGKTTILIPIGGTEQSGPYVALGKHNVRVQILATRIAQRLGNALVAPVIAYVPEGGYLPPTSHMRFPGTITVPDDVFEKTLESAANSFMVHGFRNVVFLGDHGGYQDDIRHVVARLNKAWAATKARAFVPAEYYGESSDGYARLLREKGYRDDEIGTHAALADTSLLLAVAPRMVRLDALRNAPKPGAAQGVYGGDPRRSSAGLGQIGIDAIVAHTVEAIRRETAGH</sequence>
<dbReference type="PANTHER" id="PTHR35005">
    <property type="entry name" value="3-DEHYDRO-SCYLLO-INOSOSE HYDROLASE"/>
    <property type="match status" value="1"/>
</dbReference>
<keyword evidence="6" id="KW-0732">Signal</keyword>
<dbReference type="GO" id="GO:0046872">
    <property type="term" value="F:metal ion binding"/>
    <property type="evidence" value="ECO:0007669"/>
    <property type="project" value="UniProtKB-KW"/>
</dbReference>
<evidence type="ECO:0000256" key="2">
    <source>
        <dbReference type="ARBA" id="ARBA00022723"/>
    </source>
</evidence>
<protein>
    <submittedName>
        <fullName evidence="7">Creatininase</fullName>
    </submittedName>
</protein>
<comment type="similarity">
    <text evidence="5">Belongs to the creatininase superfamily.</text>
</comment>
<name>A0A2N7VR15_9BURK</name>
<evidence type="ECO:0000256" key="4">
    <source>
        <dbReference type="ARBA" id="ARBA00022833"/>
    </source>
</evidence>
<dbReference type="Pfam" id="PF02633">
    <property type="entry name" value="Creatininase"/>
    <property type="match status" value="1"/>
</dbReference>
<dbReference type="AlphaFoldDB" id="A0A2N7VR15"/>
<dbReference type="RefSeq" id="WP_102611826.1">
    <property type="nucleotide sequence ID" value="NZ_CADIKD010000018.1"/>
</dbReference>
<keyword evidence="4" id="KW-0862">Zinc</keyword>
<evidence type="ECO:0000313" key="8">
    <source>
        <dbReference type="Proteomes" id="UP000235347"/>
    </source>
</evidence>
<dbReference type="GO" id="GO:0009231">
    <property type="term" value="P:riboflavin biosynthetic process"/>
    <property type="evidence" value="ECO:0007669"/>
    <property type="project" value="TreeGrafter"/>
</dbReference>
<dbReference type="InterPro" id="IPR024087">
    <property type="entry name" value="Creatininase-like_sf"/>
</dbReference>
<dbReference type="Proteomes" id="UP000235347">
    <property type="component" value="Unassembled WGS sequence"/>
</dbReference>
<evidence type="ECO:0000256" key="6">
    <source>
        <dbReference type="SAM" id="SignalP"/>
    </source>
</evidence>
<keyword evidence="2" id="KW-0479">Metal-binding</keyword>
<dbReference type="PANTHER" id="PTHR35005:SF1">
    <property type="entry name" value="2-AMINO-5-FORMYLAMINO-6-RIBOSYLAMINOPYRIMIDIN-4(3H)-ONE 5'-MONOPHOSPHATE DEFORMYLASE"/>
    <property type="match status" value="1"/>
</dbReference>
<evidence type="ECO:0000256" key="5">
    <source>
        <dbReference type="ARBA" id="ARBA00024029"/>
    </source>
</evidence>
<dbReference type="InterPro" id="IPR003785">
    <property type="entry name" value="Creatininase/forma_Hydrolase"/>
</dbReference>